<reference evidence="5" key="3">
    <citation type="submission" date="2020-06" db="EMBL/GenBank/DDBJ databases">
        <title>Helianthus annuus Genome sequencing and assembly Release 2.</title>
        <authorList>
            <person name="Gouzy J."/>
            <person name="Langlade N."/>
            <person name="Munos S."/>
        </authorList>
    </citation>
    <scope>NUCLEOTIDE SEQUENCE</scope>
    <source>
        <tissue evidence="5">Leaves</tissue>
    </source>
</reference>
<dbReference type="PANTHER" id="PTHR12549:SF37">
    <property type="entry name" value="LYSINE-SPECIFIC DEMETHYLASE JMJ26"/>
    <property type="match status" value="1"/>
</dbReference>
<dbReference type="InterPro" id="IPR045109">
    <property type="entry name" value="LSDs-like"/>
</dbReference>
<organism evidence="6 7">
    <name type="scientific">Helianthus annuus</name>
    <name type="common">Common sunflower</name>
    <dbReference type="NCBI Taxonomy" id="4232"/>
    <lineage>
        <taxon>Eukaryota</taxon>
        <taxon>Viridiplantae</taxon>
        <taxon>Streptophyta</taxon>
        <taxon>Embryophyta</taxon>
        <taxon>Tracheophyta</taxon>
        <taxon>Spermatophyta</taxon>
        <taxon>Magnoliopsida</taxon>
        <taxon>eudicotyledons</taxon>
        <taxon>Gunneridae</taxon>
        <taxon>Pentapetalae</taxon>
        <taxon>asterids</taxon>
        <taxon>campanulids</taxon>
        <taxon>Asterales</taxon>
        <taxon>Asteraceae</taxon>
        <taxon>Asteroideae</taxon>
        <taxon>Heliantheae alliance</taxon>
        <taxon>Heliantheae</taxon>
        <taxon>Helianthus</taxon>
    </lineage>
</organism>
<dbReference type="EMBL" id="CM007901">
    <property type="protein sequence ID" value="OTG04194.1"/>
    <property type="molecule type" value="Genomic_DNA"/>
</dbReference>
<dbReference type="Gramene" id="mRNA:HanXRQr2_Chr12g0527651">
    <property type="protein sequence ID" value="mRNA:HanXRQr2_Chr12g0527651"/>
    <property type="gene ID" value="HanXRQr2_Chr12g0527651"/>
</dbReference>
<dbReference type="EMBL" id="MNCJ02000327">
    <property type="protein sequence ID" value="KAF5776739.1"/>
    <property type="molecule type" value="Genomic_DNA"/>
</dbReference>
<accession>A0A251SZR2</accession>
<proteinExistence type="inferred from homology"/>
<evidence type="ECO:0000313" key="5">
    <source>
        <dbReference type="EMBL" id="KAF5776739.1"/>
    </source>
</evidence>
<evidence type="ECO:0000256" key="1">
    <source>
        <dbReference type="ARBA" id="ARBA00004123"/>
    </source>
</evidence>
<comment type="similarity">
    <text evidence="2">Belongs to the JARID1 histone demethylase family.</text>
</comment>
<reference evidence="5 7" key="1">
    <citation type="journal article" date="2017" name="Nature">
        <title>The sunflower genome provides insights into oil metabolism, flowering and Asterid evolution.</title>
        <authorList>
            <person name="Badouin H."/>
            <person name="Gouzy J."/>
            <person name="Grassa C.J."/>
            <person name="Murat F."/>
            <person name="Staton S.E."/>
            <person name="Cottret L."/>
            <person name="Lelandais-Briere C."/>
            <person name="Owens G.L."/>
            <person name="Carrere S."/>
            <person name="Mayjonade B."/>
            <person name="Legrand L."/>
            <person name="Gill N."/>
            <person name="Kane N.C."/>
            <person name="Bowers J.E."/>
            <person name="Hubner S."/>
            <person name="Bellec A."/>
            <person name="Berard A."/>
            <person name="Berges H."/>
            <person name="Blanchet N."/>
            <person name="Boniface M.C."/>
            <person name="Brunel D."/>
            <person name="Catrice O."/>
            <person name="Chaidir N."/>
            <person name="Claudel C."/>
            <person name="Donnadieu C."/>
            <person name="Faraut T."/>
            <person name="Fievet G."/>
            <person name="Helmstetter N."/>
            <person name="King M."/>
            <person name="Knapp S.J."/>
            <person name="Lai Z."/>
            <person name="Le Paslier M.C."/>
            <person name="Lippi Y."/>
            <person name="Lorenzon L."/>
            <person name="Mandel J.R."/>
            <person name="Marage G."/>
            <person name="Marchand G."/>
            <person name="Marquand E."/>
            <person name="Bret-Mestries E."/>
            <person name="Morien E."/>
            <person name="Nambeesan S."/>
            <person name="Nguyen T."/>
            <person name="Pegot-Espagnet P."/>
            <person name="Pouilly N."/>
            <person name="Raftis F."/>
            <person name="Sallet E."/>
            <person name="Schiex T."/>
            <person name="Thomas J."/>
            <person name="Vandecasteele C."/>
            <person name="Vares D."/>
            <person name="Vear F."/>
            <person name="Vautrin S."/>
            <person name="Crespi M."/>
            <person name="Mangin B."/>
            <person name="Burke J.M."/>
            <person name="Salse J."/>
            <person name="Munos S."/>
            <person name="Vincourt P."/>
            <person name="Rieseberg L.H."/>
            <person name="Langlade N.B."/>
        </authorList>
    </citation>
    <scope>NUCLEOTIDE SEQUENCE [LARGE SCALE GENOMIC DNA]</scope>
    <source>
        <strain evidence="7">cv. SF193</strain>
        <tissue evidence="5">Leaves</tissue>
    </source>
</reference>
<dbReference type="GO" id="GO:0005634">
    <property type="term" value="C:nucleus"/>
    <property type="evidence" value="ECO:0007669"/>
    <property type="project" value="UniProtKB-SubCell"/>
</dbReference>
<reference evidence="6" key="2">
    <citation type="submission" date="2017-02" db="EMBL/GenBank/DDBJ databases">
        <title>Sunflower complete genome.</title>
        <authorList>
            <person name="Langlade N."/>
            <person name="Munos S."/>
        </authorList>
    </citation>
    <scope>NUCLEOTIDE SEQUENCE [LARGE SCALE GENOMIC DNA]</scope>
    <source>
        <tissue evidence="6">Leaves</tissue>
    </source>
</reference>
<protein>
    <submittedName>
        <fullName evidence="6">Uncharacterized protein</fullName>
    </submittedName>
</protein>
<dbReference type="InParanoid" id="A0A251SZR2"/>
<sequence>MVMCRALLKHLNPKKGSKVNTIDCFYGCVDDMCASEFFIGYTKGIWHDDSRPVMLKLKDFPPNHSYEEVLPRHYDEFICALPLREYTDPKTGVFNISAAKLPPHINKPDMGPKSYIAYGNTQELGRGEIL</sequence>
<dbReference type="Gene3D" id="2.60.120.650">
    <property type="entry name" value="Cupin"/>
    <property type="match status" value="1"/>
</dbReference>
<keyword evidence="4" id="KW-0539">Nucleus</keyword>
<comment type="subcellular location">
    <subcellularLocation>
        <location evidence="1">Nucleus</location>
    </subcellularLocation>
</comment>
<dbReference type="GO" id="GO:0046872">
    <property type="term" value="F:metal ion binding"/>
    <property type="evidence" value="ECO:0007669"/>
    <property type="project" value="UniProtKB-KW"/>
</dbReference>
<evidence type="ECO:0000256" key="3">
    <source>
        <dbReference type="ARBA" id="ARBA00022723"/>
    </source>
</evidence>
<gene>
    <name evidence="6" type="ORF">HannXRQ_Chr12g0359621</name>
    <name evidence="5" type="ORF">HanXRQr2_Chr12g0527651</name>
</gene>
<name>A0A251SZR2_HELAN</name>
<evidence type="ECO:0000256" key="2">
    <source>
        <dbReference type="ARBA" id="ARBA00006801"/>
    </source>
</evidence>
<dbReference type="Proteomes" id="UP000215914">
    <property type="component" value="Chromosome 12"/>
</dbReference>
<evidence type="ECO:0000256" key="4">
    <source>
        <dbReference type="ARBA" id="ARBA00023242"/>
    </source>
</evidence>
<evidence type="ECO:0000313" key="6">
    <source>
        <dbReference type="EMBL" id="OTG04194.1"/>
    </source>
</evidence>
<keyword evidence="3" id="KW-0479">Metal-binding</keyword>
<dbReference type="GO" id="GO:0032454">
    <property type="term" value="F:histone H3K9 demethylase activity"/>
    <property type="evidence" value="ECO:0007669"/>
    <property type="project" value="InterPro"/>
</dbReference>
<keyword evidence="7" id="KW-1185">Reference proteome</keyword>
<dbReference type="PANTHER" id="PTHR12549">
    <property type="entry name" value="JMJC DOMAIN-CONTAINING HISTONE DEMETHYLATION PROTEIN"/>
    <property type="match status" value="1"/>
</dbReference>
<evidence type="ECO:0000313" key="7">
    <source>
        <dbReference type="Proteomes" id="UP000215914"/>
    </source>
</evidence>
<dbReference type="AlphaFoldDB" id="A0A251SZR2"/>